<keyword evidence="2" id="KW-1133">Transmembrane helix</keyword>
<comment type="caution">
    <text evidence="3">The sequence shown here is derived from an EMBL/GenBank/DDBJ whole genome shotgun (WGS) entry which is preliminary data.</text>
</comment>
<dbReference type="EMBL" id="MU853403">
    <property type="protein sequence ID" value="KAK4136701.1"/>
    <property type="molecule type" value="Genomic_DNA"/>
</dbReference>
<protein>
    <submittedName>
        <fullName evidence="3">Uncharacterized protein</fullName>
    </submittedName>
</protein>
<gene>
    <name evidence="3" type="ORF">BT67DRAFT_188298</name>
</gene>
<evidence type="ECO:0000256" key="2">
    <source>
        <dbReference type="SAM" id="Phobius"/>
    </source>
</evidence>
<accession>A0AAN6ZGF4</accession>
<evidence type="ECO:0000313" key="4">
    <source>
        <dbReference type="Proteomes" id="UP001304895"/>
    </source>
</evidence>
<reference evidence="3" key="1">
    <citation type="journal article" date="2023" name="Mol. Phylogenet. Evol.">
        <title>Genome-scale phylogeny and comparative genomics of the fungal order Sordariales.</title>
        <authorList>
            <person name="Hensen N."/>
            <person name="Bonometti L."/>
            <person name="Westerberg I."/>
            <person name="Brannstrom I.O."/>
            <person name="Guillou S."/>
            <person name="Cros-Aarteil S."/>
            <person name="Calhoun S."/>
            <person name="Haridas S."/>
            <person name="Kuo A."/>
            <person name="Mondo S."/>
            <person name="Pangilinan J."/>
            <person name="Riley R."/>
            <person name="LaButti K."/>
            <person name="Andreopoulos B."/>
            <person name="Lipzen A."/>
            <person name="Chen C."/>
            <person name="Yan M."/>
            <person name="Daum C."/>
            <person name="Ng V."/>
            <person name="Clum A."/>
            <person name="Steindorff A."/>
            <person name="Ohm R.A."/>
            <person name="Martin F."/>
            <person name="Silar P."/>
            <person name="Natvig D.O."/>
            <person name="Lalanne C."/>
            <person name="Gautier V."/>
            <person name="Ament-Velasquez S.L."/>
            <person name="Kruys A."/>
            <person name="Hutchinson M.I."/>
            <person name="Powell A.J."/>
            <person name="Barry K."/>
            <person name="Miller A.N."/>
            <person name="Grigoriev I.V."/>
            <person name="Debuchy R."/>
            <person name="Gladieux P."/>
            <person name="Hiltunen Thoren M."/>
            <person name="Johannesson H."/>
        </authorList>
    </citation>
    <scope>NUCLEOTIDE SEQUENCE</scope>
    <source>
        <strain evidence="3">CBS 123565</strain>
    </source>
</reference>
<sequence length="97" mass="10424">MPQPCSNKDPPATASFTAAAPSPPPQPQPRCGLRNNVIQRASIAMRCPLASVAVPAKRMLAPAVCFVCLFCLCACWRWAEREDATTAALRRPSRGTT</sequence>
<keyword evidence="2" id="KW-0472">Membrane</keyword>
<organism evidence="3 4">
    <name type="scientific">Trichocladium antarcticum</name>
    <dbReference type="NCBI Taxonomy" id="1450529"/>
    <lineage>
        <taxon>Eukaryota</taxon>
        <taxon>Fungi</taxon>
        <taxon>Dikarya</taxon>
        <taxon>Ascomycota</taxon>
        <taxon>Pezizomycotina</taxon>
        <taxon>Sordariomycetes</taxon>
        <taxon>Sordariomycetidae</taxon>
        <taxon>Sordariales</taxon>
        <taxon>Chaetomiaceae</taxon>
        <taxon>Trichocladium</taxon>
    </lineage>
</organism>
<feature type="compositionally biased region" description="Low complexity" evidence="1">
    <location>
        <begin position="10"/>
        <end position="20"/>
    </location>
</feature>
<dbReference type="Proteomes" id="UP001304895">
    <property type="component" value="Unassembled WGS sequence"/>
</dbReference>
<feature type="region of interest" description="Disordered" evidence="1">
    <location>
        <begin position="1"/>
        <end position="31"/>
    </location>
</feature>
<evidence type="ECO:0000313" key="3">
    <source>
        <dbReference type="EMBL" id="KAK4136701.1"/>
    </source>
</evidence>
<proteinExistence type="predicted"/>
<dbReference type="AlphaFoldDB" id="A0AAN6ZGF4"/>
<keyword evidence="2" id="KW-0812">Transmembrane</keyword>
<keyword evidence="4" id="KW-1185">Reference proteome</keyword>
<reference evidence="3" key="2">
    <citation type="submission" date="2023-05" db="EMBL/GenBank/DDBJ databases">
        <authorList>
            <consortium name="Lawrence Berkeley National Laboratory"/>
            <person name="Steindorff A."/>
            <person name="Hensen N."/>
            <person name="Bonometti L."/>
            <person name="Westerberg I."/>
            <person name="Brannstrom I.O."/>
            <person name="Guillou S."/>
            <person name="Cros-Aarteil S."/>
            <person name="Calhoun S."/>
            <person name="Haridas S."/>
            <person name="Kuo A."/>
            <person name="Mondo S."/>
            <person name="Pangilinan J."/>
            <person name="Riley R."/>
            <person name="Labutti K."/>
            <person name="Andreopoulos B."/>
            <person name="Lipzen A."/>
            <person name="Chen C."/>
            <person name="Yanf M."/>
            <person name="Daum C."/>
            <person name="Ng V."/>
            <person name="Clum A."/>
            <person name="Ohm R."/>
            <person name="Martin F."/>
            <person name="Silar P."/>
            <person name="Natvig D."/>
            <person name="Lalanne C."/>
            <person name="Gautier V."/>
            <person name="Ament-Velasquez S.L."/>
            <person name="Kruys A."/>
            <person name="Hutchinson M.I."/>
            <person name="Powell A.J."/>
            <person name="Barry K."/>
            <person name="Miller A.N."/>
            <person name="Grigoriev I.V."/>
            <person name="Debuchy R."/>
            <person name="Gladieux P."/>
            <person name="Thoren M.H."/>
            <person name="Johannesson H."/>
        </authorList>
    </citation>
    <scope>NUCLEOTIDE SEQUENCE</scope>
    <source>
        <strain evidence="3">CBS 123565</strain>
    </source>
</reference>
<name>A0AAN6ZGF4_9PEZI</name>
<feature type="transmembrane region" description="Helical" evidence="2">
    <location>
        <begin position="59"/>
        <end position="79"/>
    </location>
</feature>
<evidence type="ECO:0000256" key="1">
    <source>
        <dbReference type="SAM" id="MobiDB-lite"/>
    </source>
</evidence>